<evidence type="ECO:0000259" key="1">
    <source>
        <dbReference type="PROSITE" id="PS51746"/>
    </source>
</evidence>
<name>A0A1H6FHY5_9GAMM</name>
<dbReference type="AlphaFoldDB" id="A0A1H6FHY5"/>
<dbReference type="EMBL" id="FMSV02000555">
    <property type="protein sequence ID" value="SEH08665.1"/>
    <property type="molecule type" value="Genomic_DNA"/>
</dbReference>
<dbReference type="InterPro" id="IPR036457">
    <property type="entry name" value="PPM-type-like_dom_sf"/>
</dbReference>
<feature type="domain" description="PPM-type phosphatase" evidence="1">
    <location>
        <begin position="11"/>
        <end position="253"/>
    </location>
</feature>
<sequence length="267" mass="29444">MAGYQLTLDEDYSGNRIQGARSYQEDDFGFDSGKPDDFLMVLADGMGGHKGGAQASSMAIEAFMDAYYRVEGSVRERLRYALIAANRRIADTVETQPELQGMGCTLVAVAINPSLQQLEWISVGDSPLWIYSKGRLKRLNRDHSKRAELQKQVEKGEISAEQAAQDPERNALYSALTGGNIDLIDQVGPYEFVTGNRLLLASDGLFALSKQEIEQVLAQPADNMATVVNALFRMVERKQRKGQDNTTVLVARIPELSPPPFAGKISR</sequence>
<organism evidence="2 3">
    <name type="scientific">Candidatus Venteria ishoeyi</name>
    <dbReference type="NCBI Taxonomy" id="1899563"/>
    <lineage>
        <taxon>Bacteria</taxon>
        <taxon>Pseudomonadati</taxon>
        <taxon>Pseudomonadota</taxon>
        <taxon>Gammaproteobacteria</taxon>
        <taxon>Thiotrichales</taxon>
        <taxon>Thiotrichaceae</taxon>
        <taxon>Venteria</taxon>
    </lineage>
</organism>
<reference evidence="2 3" key="1">
    <citation type="submission" date="2016-10" db="EMBL/GenBank/DDBJ databases">
        <authorList>
            <person name="de Groot N.N."/>
        </authorList>
    </citation>
    <scope>NUCLEOTIDE SEQUENCE [LARGE SCALE GENOMIC DNA]</scope>
    <source>
        <strain evidence="2">MBHS1</strain>
    </source>
</reference>
<dbReference type="Proteomes" id="UP000236724">
    <property type="component" value="Unassembled WGS sequence"/>
</dbReference>
<dbReference type="PROSITE" id="PS51746">
    <property type="entry name" value="PPM_2"/>
    <property type="match status" value="1"/>
</dbReference>
<proteinExistence type="predicted"/>
<protein>
    <submittedName>
        <fullName evidence="2">Serine/threonine phosphatase stp</fullName>
        <ecNumber evidence="2">3.1.3.16</ecNumber>
    </submittedName>
</protein>
<dbReference type="CDD" id="cd00143">
    <property type="entry name" value="PP2Cc"/>
    <property type="match status" value="1"/>
</dbReference>
<dbReference type="GO" id="GO:0004722">
    <property type="term" value="F:protein serine/threonine phosphatase activity"/>
    <property type="evidence" value="ECO:0007669"/>
    <property type="project" value="UniProtKB-EC"/>
</dbReference>
<dbReference type="RefSeq" id="WP_177428667.1">
    <property type="nucleotide sequence ID" value="NZ_FMSV02000555.1"/>
</dbReference>
<dbReference type="InterPro" id="IPR001932">
    <property type="entry name" value="PPM-type_phosphatase-like_dom"/>
</dbReference>
<dbReference type="SMART" id="SM00332">
    <property type="entry name" value="PP2Cc"/>
    <property type="match status" value="1"/>
</dbReference>
<dbReference type="EC" id="3.1.3.16" evidence="2"/>
<keyword evidence="2" id="KW-0378">Hydrolase</keyword>
<evidence type="ECO:0000313" key="2">
    <source>
        <dbReference type="EMBL" id="SEH08665.1"/>
    </source>
</evidence>
<dbReference type="SMART" id="SM00331">
    <property type="entry name" value="PP2C_SIG"/>
    <property type="match status" value="1"/>
</dbReference>
<gene>
    <name evidence="2" type="primary">stp_4</name>
    <name evidence="2" type="ORF">MBHS_04557</name>
</gene>
<accession>A0A1H6FHY5</accession>
<dbReference type="SUPFAM" id="SSF81606">
    <property type="entry name" value="PP2C-like"/>
    <property type="match status" value="1"/>
</dbReference>
<keyword evidence="3" id="KW-1185">Reference proteome</keyword>
<dbReference type="Pfam" id="PF13672">
    <property type="entry name" value="PP2C_2"/>
    <property type="match status" value="1"/>
</dbReference>
<evidence type="ECO:0000313" key="3">
    <source>
        <dbReference type="Proteomes" id="UP000236724"/>
    </source>
</evidence>
<dbReference type="Gene3D" id="3.60.40.10">
    <property type="entry name" value="PPM-type phosphatase domain"/>
    <property type="match status" value="1"/>
</dbReference>